<evidence type="ECO:0000313" key="8">
    <source>
        <dbReference type="EMBL" id="OTF91334.1"/>
    </source>
</evidence>
<dbReference type="EMBL" id="MNCJ02000329">
    <property type="protein sequence ID" value="KAF5769100.1"/>
    <property type="molecule type" value="Genomic_DNA"/>
</dbReference>
<keyword evidence="1" id="KW-1133">Transmembrane helix</keyword>
<dbReference type="EMBL" id="CM007905">
    <property type="protein sequence ID" value="OTF91334.1"/>
    <property type="molecule type" value="Genomic_DNA"/>
</dbReference>
<feature type="domain" description="Glutaredoxin" evidence="3">
    <location>
        <begin position="39"/>
        <end position="72"/>
    </location>
</feature>
<dbReference type="STRING" id="4232.A0A251RY81"/>
<dbReference type="PROSITE" id="PS51354">
    <property type="entry name" value="GLUTAREDOXIN_2"/>
    <property type="match status" value="1"/>
</dbReference>
<evidence type="ECO:0000313" key="10">
    <source>
        <dbReference type="EMBL" id="OTG07444.1"/>
    </source>
</evidence>
<dbReference type="Proteomes" id="UP000215914">
    <property type="component" value="Chromosome 11"/>
</dbReference>
<dbReference type="Gramene" id="mRNA:HanXRQr2_Chr14g0644271">
    <property type="protein sequence ID" value="mRNA:HanXRQr2_Chr14g0644271"/>
    <property type="gene ID" value="HanXRQr2_Chr14g0644271"/>
</dbReference>
<dbReference type="Proteomes" id="UP000215914">
    <property type="component" value="Chromosome 14"/>
</dbReference>
<dbReference type="Gramene" id="mRNA:HanXRQr2_Chr07g0281171">
    <property type="protein sequence ID" value="mRNA:HanXRQr2_Chr07g0281171"/>
    <property type="gene ID" value="HanXRQr2_Chr07g0281171"/>
</dbReference>
<reference evidence="4" key="3">
    <citation type="submission" date="2020-06" db="EMBL/GenBank/DDBJ databases">
        <title>Helianthus annuus Genome sequencing and assembly Release 2.</title>
        <authorList>
            <person name="Gouzy J."/>
            <person name="Langlade N."/>
            <person name="Munos S."/>
        </authorList>
    </citation>
    <scope>NUCLEOTIDE SEQUENCE</scope>
    <source>
        <tissue evidence="4">Leaves</tissue>
    </source>
</reference>
<dbReference type="Proteomes" id="UP000215914">
    <property type="component" value="Chromosome 7"/>
</dbReference>
<dbReference type="PANTHER" id="PTHR45694:SF5">
    <property type="entry name" value="GLUTAREDOXIN 2"/>
    <property type="match status" value="1"/>
</dbReference>
<protein>
    <submittedName>
        <fullName evidence="4">Glutaredoxin, Thioredoxin-like superfamily</fullName>
    </submittedName>
    <submittedName>
        <fullName evidence="8">Putative thioredoxin-like fold protein</fullName>
    </submittedName>
</protein>
<evidence type="ECO:0000313" key="6">
    <source>
        <dbReference type="EMBL" id="KAF5797488.1"/>
    </source>
</evidence>
<evidence type="ECO:0000313" key="7">
    <source>
        <dbReference type="EMBL" id="KAF5817235.1"/>
    </source>
</evidence>
<evidence type="ECO:0000313" key="4">
    <source>
        <dbReference type="EMBL" id="KAF5769100.1"/>
    </source>
</evidence>
<organism evidence="8 12">
    <name type="scientific">Helianthus annuus</name>
    <name type="common">Common sunflower</name>
    <dbReference type="NCBI Taxonomy" id="4232"/>
    <lineage>
        <taxon>Eukaryota</taxon>
        <taxon>Viridiplantae</taxon>
        <taxon>Streptophyta</taxon>
        <taxon>Embryophyta</taxon>
        <taxon>Tracheophyta</taxon>
        <taxon>Spermatophyta</taxon>
        <taxon>Magnoliopsida</taxon>
        <taxon>eudicotyledons</taxon>
        <taxon>Gunneridae</taxon>
        <taxon>Pentapetalae</taxon>
        <taxon>asterids</taxon>
        <taxon>campanulids</taxon>
        <taxon>Asterales</taxon>
        <taxon>Asteraceae</taxon>
        <taxon>Asteroideae</taxon>
        <taxon>Heliantheae alliance</taxon>
        <taxon>Heliantheae</taxon>
        <taxon>Helianthus</taxon>
    </lineage>
</organism>
<dbReference type="Gramene" id="mRNA:HanXRQr2_Chr02g0050551">
    <property type="protein sequence ID" value="mRNA:HanXRQr2_Chr02g0050551"/>
    <property type="gene ID" value="HanXRQr2_Chr02g0050551"/>
</dbReference>
<gene>
    <name evidence="11" type="ORF">HannXRQ_Chr07g0187811</name>
    <name evidence="10" type="ORF">HannXRQ_Chr11g0330531</name>
    <name evidence="9" type="ORF">HannXRQ_Chr14g0443081</name>
    <name evidence="8" type="ORF">HannXRQ_Chr16g0509591</name>
    <name evidence="7" type="ORF">HanXRQr2_Chr02g0050551</name>
    <name evidence="6" type="ORF">HanXRQr2_Chr07g0281171</name>
    <name evidence="5" type="ORF">HanXRQr2_Chr11g0498611</name>
    <name evidence="4" type="ORF">HanXRQr2_Chr14g0644271</name>
</gene>
<proteinExistence type="predicted"/>
<accession>A0A251RY81</accession>
<dbReference type="GO" id="GO:0034599">
    <property type="term" value="P:cellular response to oxidative stress"/>
    <property type="evidence" value="ECO:0000318"/>
    <property type="project" value="GO_Central"/>
</dbReference>
<dbReference type="Proteomes" id="UP000215914">
    <property type="component" value="Chromosome 16"/>
</dbReference>
<keyword evidence="1" id="KW-0472">Membrane</keyword>
<dbReference type="GO" id="GO:0005737">
    <property type="term" value="C:cytoplasm"/>
    <property type="evidence" value="ECO:0000318"/>
    <property type="project" value="GO_Central"/>
</dbReference>
<keyword evidence="12" id="KW-1185">Reference proteome</keyword>
<evidence type="ECO:0000313" key="5">
    <source>
        <dbReference type="EMBL" id="KAF5782659.1"/>
    </source>
</evidence>
<dbReference type="AlphaFoldDB" id="A0A251RY81"/>
<dbReference type="Gene3D" id="3.40.30.10">
    <property type="entry name" value="Glutaredoxin"/>
    <property type="match status" value="1"/>
</dbReference>
<dbReference type="EMBL" id="CM007896">
    <property type="protein sequence ID" value="OTG19968.1"/>
    <property type="molecule type" value="Genomic_DNA"/>
</dbReference>
<dbReference type="GO" id="GO:0015038">
    <property type="term" value="F:glutathione disulfide oxidoreductase activity"/>
    <property type="evidence" value="ECO:0000318"/>
    <property type="project" value="GO_Central"/>
</dbReference>
<dbReference type="EMBL" id="MNCJ02000326">
    <property type="protein sequence ID" value="KAF5782659.1"/>
    <property type="molecule type" value="Genomic_DNA"/>
</dbReference>
<reference evidence="8" key="2">
    <citation type="submission" date="2017-02" db="EMBL/GenBank/DDBJ databases">
        <title>Sunflower complete genome.</title>
        <authorList>
            <person name="Langlade N."/>
            <person name="Munos S."/>
        </authorList>
    </citation>
    <scope>NUCLEOTIDE SEQUENCE [LARGE SCALE GENOMIC DNA]</scope>
    <source>
        <tissue evidence="8">Leaves</tissue>
    </source>
</reference>
<dbReference type="EMBL" id="MNCJ02000322">
    <property type="protein sequence ID" value="KAF5797488.1"/>
    <property type="molecule type" value="Genomic_DNA"/>
</dbReference>
<evidence type="ECO:0000259" key="3">
    <source>
        <dbReference type="Pfam" id="PF00462"/>
    </source>
</evidence>
<feature type="signal peptide" evidence="2">
    <location>
        <begin position="1"/>
        <end position="24"/>
    </location>
</feature>
<dbReference type="EMBL" id="CM007903">
    <property type="protein sequence ID" value="OTF98206.1"/>
    <property type="molecule type" value="Genomic_DNA"/>
</dbReference>
<evidence type="ECO:0000313" key="9">
    <source>
        <dbReference type="EMBL" id="OTF98206.1"/>
    </source>
</evidence>
<feature type="transmembrane region" description="Helical" evidence="1">
    <location>
        <begin position="75"/>
        <end position="94"/>
    </location>
</feature>
<feature type="chain" id="PRO_5011914331" evidence="2">
    <location>
        <begin position="25"/>
        <end position="95"/>
    </location>
</feature>
<name>A0A251RY81_HELAN</name>
<dbReference type="Gramene" id="mRNA:HanXRQr2_Chr11g0498611">
    <property type="protein sequence ID" value="mRNA:HanXRQr2_Chr11g0498611"/>
    <property type="gene ID" value="HanXRQr2_Chr11g0498611"/>
</dbReference>
<dbReference type="InterPro" id="IPR002109">
    <property type="entry name" value="Glutaredoxin"/>
</dbReference>
<evidence type="ECO:0000313" key="11">
    <source>
        <dbReference type="EMBL" id="OTG19968.1"/>
    </source>
</evidence>
<dbReference type="EMBL" id="MNCJ02000317">
    <property type="protein sequence ID" value="KAF5817235.1"/>
    <property type="molecule type" value="Genomic_DNA"/>
</dbReference>
<evidence type="ECO:0000313" key="12">
    <source>
        <dbReference type="Proteomes" id="UP000215914"/>
    </source>
</evidence>
<dbReference type="PANTHER" id="PTHR45694">
    <property type="entry name" value="GLUTAREDOXIN 2"/>
    <property type="match status" value="1"/>
</dbReference>
<evidence type="ECO:0000256" key="2">
    <source>
        <dbReference type="SAM" id="SignalP"/>
    </source>
</evidence>
<evidence type="ECO:0000256" key="1">
    <source>
        <dbReference type="SAM" id="Phobius"/>
    </source>
</evidence>
<dbReference type="SUPFAM" id="SSF52833">
    <property type="entry name" value="Thioredoxin-like"/>
    <property type="match status" value="1"/>
</dbReference>
<dbReference type="Pfam" id="PF00462">
    <property type="entry name" value="Glutaredoxin"/>
    <property type="match status" value="1"/>
</dbReference>
<reference evidence="4 12" key="1">
    <citation type="journal article" date="2017" name="Nature">
        <title>The sunflower genome provides insights into oil metabolism, flowering and Asterid evolution.</title>
        <authorList>
            <person name="Badouin H."/>
            <person name="Gouzy J."/>
            <person name="Grassa C.J."/>
            <person name="Murat F."/>
            <person name="Staton S.E."/>
            <person name="Cottret L."/>
            <person name="Lelandais-Briere C."/>
            <person name="Owens G.L."/>
            <person name="Carrere S."/>
            <person name="Mayjonade B."/>
            <person name="Legrand L."/>
            <person name="Gill N."/>
            <person name="Kane N.C."/>
            <person name="Bowers J.E."/>
            <person name="Hubner S."/>
            <person name="Bellec A."/>
            <person name="Berard A."/>
            <person name="Berges H."/>
            <person name="Blanchet N."/>
            <person name="Boniface M.C."/>
            <person name="Brunel D."/>
            <person name="Catrice O."/>
            <person name="Chaidir N."/>
            <person name="Claudel C."/>
            <person name="Donnadieu C."/>
            <person name="Faraut T."/>
            <person name="Fievet G."/>
            <person name="Helmstetter N."/>
            <person name="King M."/>
            <person name="Knapp S.J."/>
            <person name="Lai Z."/>
            <person name="Le Paslier M.C."/>
            <person name="Lippi Y."/>
            <person name="Lorenzon L."/>
            <person name="Mandel J.R."/>
            <person name="Marage G."/>
            <person name="Marchand G."/>
            <person name="Marquand E."/>
            <person name="Bret-Mestries E."/>
            <person name="Morien E."/>
            <person name="Nambeesan S."/>
            <person name="Nguyen T."/>
            <person name="Pegot-Espagnet P."/>
            <person name="Pouilly N."/>
            <person name="Raftis F."/>
            <person name="Sallet E."/>
            <person name="Schiex T."/>
            <person name="Thomas J."/>
            <person name="Vandecasteele C."/>
            <person name="Vares D."/>
            <person name="Vear F."/>
            <person name="Vautrin S."/>
            <person name="Crespi M."/>
            <person name="Mangin B."/>
            <person name="Burke J.M."/>
            <person name="Salse J."/>
            <person name="Munos S."/>
            <person name="Vincourt P."/>
            <person name="Rieseberg L.H."/>
            <person name="Langlade N.B."/>
        </authorList>
    </citation>
    <scope>NUCLEOTIDE SEQUENCE [LARGE SCALE GENOMIC DNA]</scope>
    <source>
        <strain evidence="12">cv. SF193</strain>
        <tissue evidence="4">Leaves</tissue>
    </source>
</reference>
<sequence length="95" mass="10883">MSTSSSIFILFFTIATLFTSNTEASSVDFVKKIVSSHSIVIFSKSYYPYCKRAKGVFKELNAKPYVLEIDERGEWFWILLFALLVIALVLNNFLI</sequence>
<dbReference type="EMBL" id="CM007900">
    <property type="protein sequence ID" value="OTG07444.1"/>
    <property type="molecule type" value="Genomic_DNA"/>
</dbReference>
<keyword evidence="1" id="KW-0812">Transmembrane</keyword>
<dbReference type="InterPro" id="IPR036249">
    <property type="entry name" value="Thioredoxin-like_sf"/>
</dbReference>
<keyword evidence="2" id="KW-0732">Signal</keyword>